<proteinExistence type="inferred from homology"/>
<evidence type="ECO:0000256" key="5">
    <source>
        <dbReference type="SAM" id="SignalP"/>
    </source>
</evidence>
<sequence>MKTIRSLVVILLALTGICTAYQREIYTYDEYFRFYCIGYKLLTYVRSDHSNYYEDRIWEFRCDDSSLSLATIPRTCFWSGYVNKYDAPVVFKCSGNGFIQGIESVHDNYFEDRRWSYYCCSSYQYKLTDCYFTSQPNQWDQTLQVTVRPGEVLCGVVSVHDDRKEDRIFWFEFCRLHI</sequence>
<comment type="caution">
    <text evidence="6">The sequence shown here is derived from an EMBL/GenBank/DDBJ whole genome shotgun (WGS) entry which is preliminary data.</text>
</comment>
<evidence type="ECO:0000313" key="7">
    <source>
        <dbReference type="Proteomes" id="UP001195483"/>
    </source>
</evidence>
<name>A0AAE0T3B5_9BIVA</name>
<reference evidence="6" key="3">
    <citation type="submission" date="2023-05" db="EMBL/GenBank/DDBJ databases">
        <authorList>
            <person name="Smith C.H."/>
        </authorList>
    </citation>
    <scope>NUCLEOTIDE SEQUENCE</scope>
    <source>
        <strain evidence="6">CHS0354</strain>
        <tissue evidence="6">Mantle</tissue>
    </source>
</reference>
<dbReference type="PANTHER" id="PTHR15040:SF1">
    <property type="entry name" value="DERMATOPONTIN-LIKE ISOFORM X1"/>
    <property type="match status" value="1"/>
</dbReference>
<keyword evidence="7" id="KW-1185">Reference proteome</keyword>
<dbReference type="AlphaFoldDB" id="A0AAE0T3B5"/>
<evidence type="ECO:0000256" key="1">
    <source>
        <dbReference type="ARBA" id="ARBA00004613"/>
    </source>
</evidence>
<evidence type="ECO:0000313" key="6">
    <source>
        <dbReference type="EMBL" id="KAK3602961.1"/>
    </source>
</evidence>
<evidence type="ECO:0000256" key="3">
    <source>
        <dbReference type="ARBA" id="ARBA00022525"/>
    </source>
</evidence>
<evidence type="ECO:0008006" key="8">
    <source>
        <dbReference type="Google" id="ProtNLM"/>
    </source>
</evidence>
<comment type="subcellular location">
    <subcellularLocation>
        <location evidence="1">Secreted</location>
    </subcellularLocation>
</comment>
<dbReference type="GO" id="GO:0031012">
    <property type="term" value="C:extracellular matrix"/>
    <property type="evidence" value="ECO:0007669"/>
    <property type="project" value="TreeGrafter"/>
</dbReference>
<feature type="signal peptide" evidence="5">
    <location>
        <begin position="1"/>
        <end position="20"/>
    </location>
</feature>
<evidence type="ECO:0000256" key="2">
    <source>
        <dbReference type="ARBA" id="ARBA00008712"/>
    </source>
</evidence>
<keyword evidence="3" id="KW-0964">Secreted</keyword>
<gene>
    <name evidence="6" type="ORF">CHS0354_016768</name>
</gene>
<keyword evidence="4" id="KW-1015">Disulfide bond</keyword>
<keyword evidence="5" id="KW-0732">Signal</keyword>
<dbReference type="Pfam" id="PF14704">
    <property type="entry name" value="DERM"/>
    <property type="match status" value="1"/>
</dbReference>
<comment type="similarity">
    <text evidence="2">Belongs to the dermatopontin family.</text>
</comment>
<protein>
    <recommendedName>
        <fullName evidence="8">Dermatopontin</fullName>
    </recommendedName>
</protein>
<dbReference type="InterPro" id="IPR026645">
    <property type="entry name" value="Dermatopontin"/>
</dbReference>
<dbReference type="Proteomes" id="UP001195483">
    <property type="component" value="Unassembled WGS sequence"/>
</dbReference>
<dbReference type="GO" id="GO:0030199">
    <property type="term" value="P:collagen fibril organization"/>
    <property type="evidence" value="ECO:0007669"/>
    <property type="project" value="TreeGrafter"/>
</dbReference>
<organism evidence="6 7">
    <name type="scientific">Potamilus streckersoni</name>
    <dbReference type="NCBI Taxonomy" id="2493646"/>
    <lineage>
        <taxon>Eukaryota</taxon>
        <taxon>Metazoa</taxon>
        <taxon>Spiralia</taxon>
        <taxon>Lophotrochozoa</taxon>
        <taxon>Mollusca</taxon>
        <taxon>Bivalvia</taxon>
        <taxon>Autobranchia</taxon>
        <taxon>Heteroconchia</taxon>
        <taxon>Palaeoheterodonta</taxon>
        <taxon>Unionida</taxon>
        <taxon>Unionoidea</taxon>
        <taxon>Unionidae</taxon>
        <taxon>Ambleminae</taxon>
        <taxon>Lampsilini</taxon>
        <taxon>Potamilus</taxon>
    </lineage>
</organism>
<reference evidence="6" key="2">
    <citation type="journal article" date="2021" name="Genome Biol. Evol.">
        <title>Developing a high-quality reference genome for a parasitic bivalve with doubly uniparental inheritance (Bivalvia: Unionida).</title>
        <authorList>
            <person name="Smith C.H."/>
        </authorList>
    </citation>
    <scope>NUCLEOTIDE SEQUENCE</scope>
    <source>
        <strain evidence="6">CHS0354</strain>
        <tissue evidence="6">Mantle</tissue>
    </source>
</reference>
<evidence type="ECO:0000256" key="4">
    <source>
        <dbReference type="ARBA" id="ARBA00023157"/>
    </source>
</evidence>
<dbReference type="GO" id="GO:0005615">
    <property type="term" value="C:extracellular space"/>
    <property type="evidence" value="ECO:0007669"/>
    <property type="project" value="TreeGrafter"/>
</dbReference>
<dbReference type="EMBL" id="JAEAOA010001032">
    <property type="protein sequence ID" value="KAK3602961.1"/>
    <property type="molecule type" value="Genomic_DNA"/>
</dbReference>
<reference evidence="6" key="1">
    <citation type="journal article" date="2021" name="Genome Biol. Evol.">
        <title>A High-Quality Reference Genome for a Parasitic Bivalve with Doubly Uniparental Inheritance (Bivalvia: Unionida).</title>
        <authorList>
            <person name="Smith C.H."/>
        </authorList>
    </citation>
    <scope>NUCLEOTIDE SEQUENCE</scope>
    <source>
        <strain evidence="6">CHS0354</strain>
    </source>
</reference>
<accession>A0AAE0T3B5</accession>
<feature type="chain" id="PRO_5042161210" description="Dermatopontin" evidence="5">
    <location>
        <begin position="21"/>
        <end position="178"/>
    </location>
</feature>
<dbReference type="PANTHER" id="PTHR15040">
    <property type="entry name" value="DERMATOPONTIN-RELATED"/>
    <property type="match status" value="1"/>
</dbReference>